<gene>
    <name evidence="1" type="ORF">EOS_36010</name>
</gene>
<accession>A0A0J1CLN7</accession>
<dbReference type="AlphaFoldDB" id="A0A0J1CLN7"/>
<keyword evidence="2" id="KW-1185">Reference proteome</keyword>
<proteinExistence type="predicted"/>
<comment type="caution">
    <text evidence="1">The sequence shown here is derived from an EMBL/GenBank/DDBJ whole genome shotgun (WGS) entry which is preliminary data.</text>
</comment>
<sequence length="259" mass="29342">MIFICIAGHQLLFQSLNIATYVAQQAIRAAKADNPGLLANLIRSVAVLRLGHASMACATGNMTRAEYESCIRPMMMNASPDFSGLSSVDNWIFQMNISELKEVVSARTGLWNSVDAKRVLLALNDYKHADKVWWVEHGRIMHTLISGDKSLAQVEYKNQVEHGLRIAFGDFRDGLRRRAVLDAYDRFFVLRRGPVRRSQFRDNLKWCVAQMDQFQDERPELRNYWKDAVTEMFDVIDYPAGSQSAGHALPDEGVTSQSL</sequence>
<dbReference type="Proteomes" id="UP000035963">
    <property type="component" value="Unassembled WGS sequence"/>
</dbReference>
<organism evidence="1 2">
    <name type="scientific">Caballeronia mineralivorans PML1(12)</name>
    <dbReference type="NCBI Taxonomy" id="908627"/>
    <lineage>
        <taxon>Bacteria</taxon>
        <taxon>Pseudomonadati</taxon>
        <taxon>Pseudomonadota</taxon>
        <taxon>Betaproteobacteria</taxon>
        <taxon>Burkholderiales</taxon>
        <taxon>Burkholderiaceae</taxon>
        <taxon>Caballeronia</taxon>
    </lineage>
</organism>
<dbReference type="EMBL" id="AEJF01000219">
    <property type="protein sequence ID" value="KLU21449.1"/>
    <property type="molecule type" value="Genomic_DNA"/>
</dbReference>
<evidence type="ECO:0000313" key="1">
    <source>
        <dbReference type="EMBL" id="KLU21449.1"/>
    </source>
</evidence>
<protein>
    <submittedName>
        <fullName evidence="1">Uncharacterized protein</fullName>
    </submittedName>
</protein>
<reference evidence="1 2" key="1">
    <citation type="journal article" date="2015" name="Genome Announc.">
        <title>Draft Genome Sequence of Burkholderia sp. Strain PML1(12), an Ectomycorrhizosphere-Inhabiting Bacterium with Effective Mineral-Weathering Ability.</title>
        <authorList>
            <person name="Uroz S."/>
            <person name="Oger P."/>
        </authorList>
    </citation>
    <scope>NUCLEOTIDE SEQUENCE [LARGE SCALE GENOMIC DNA]</scope>
    <source>
        <strain evidence="2">PML1(12)</strain>
    </source>
</reference>
<evidence type="ECO:0000313" key="2">
    <source>
        <dbReference type="Proteomes" id="UP000035963"/>
    </source>
</evidence>
<dbReference type="PATRIC" id="fig|908627.4.peg.8055"/>
<name>A0A0J1CLN7_9BURK</name>